<evidence type="ECO:0000256" key="5">
    <source>
        <dbReference type="ARBA" id="ARBA00023136"/>
    </source>
</evidence>
<evidence type="ECO:0000256" key="2">
    <source>
        <dbReference type="ARBA" id="ARBA00022448"/>
    </source>
</evidence>
<dbReference type="PROSITE" id="PS00221">
    <property type="entry name" value="MIP"/>
    <property type="match status" value="1"/>
</dbReference>
<dbReference type="PANTHER" id="PTHR45724">
    <property type="entry name" value="AQUAPORIN NIP2-1"/>
    <property type="match status" value="1"/>
</dbReference>
<feature type="transmembrane region" description="Helical" evidence="7">
    <location>
        <begin position="125"/>
        <end position="145"/>
    </location>
</feature>
<dbReference type="RefSeq" id="WP_104982153.1">
    <property type="nucleotide sequence ID" value="NZ_CP012673.1"/>
</dbReference>
<organism evidence="8 9">
    <name type="scientific">Sorangium cellulosum</name>
    <name type="common">Polyangium cellulosum</name>
    <dbReference type="NCBI Taxonomy" id="56"/>
    <lineage>
        <taxon>Bacteria</taxon>
        <taxon>Pseudomonadati</taxon>
        <taxon>Myxococcota</taxon>
        <taxon>Polyangia</taxon>
        <taxon>Polyangiales</taxon>
        <taxon>Polyangiaceae</taxon>
        <taxon>Sorangium</taxon>
    </lineage>
</organism>
<reference evidence="8 9" key="1">
    <citation type="submission" date="2015-09" db="EMBL/GenBank/DDBJ databases">
        <title>Sorangium comparison.</title>
        <authorList>
            <person name="Zaburannyi N."/>
            <person name="Bunk B."/>
            <person name="Overmann J."/>
            <person name="Mueller R."/>
        </authorList>
    </citation>
    <scope>NUCLEOTIDE SEQUENCE [LARGE SCALE GENOMIC DNA]</scope>
    <source>
        <strain evidence="8 9">So ce26</strain>
    </source>
</reference>
<dbReference type="PANTHER" id="PTHR45724:SF13">
    <property type="entry name" value="AQUAPORIN NIP1-1-RELATED"/>
    <property type="match status" value="1"/>
</dbReference>
<dbReference type="Proteomes" id="UP000238348">
    <property type="component" value="Chromosome"/>
</dbReference>
<dbReference type="EMBL" id="CP012673">
    <property type="protein sequence ID" value="AUX43482.1"/>
    <property type="molecule type" value="Genomic_DNA"/>
</dbReference>
<keyword evidence="2 6" id="KW-0813">Transport</keyword>
<dbReference type="InterPro" id="IPR023271">
    <property type="entry name" value="Aquaporin-like"/>
</dbReference>
<dbReference type="Pfam" id="PF00230">
    <property type="entry name" value="MIP"/>
    <property type="match status" value="1"/>
</dbReference>
<feature type="transmembrane region" description="Helical" evidence="7">
    <location>
        <begin position="152"/>
        <end position="168"/>
    </location>
</feature>
<proteinExistence type="inferred from homology"/>
<gene>
    <name evidence="8" type="ORF">SOCE26_049310</name>
</gene>
<dbReference type="GO" id="GO:0016020">
    <property type="term" value="C:membrane"/>
    <property type="evidence" value="ECO:0007669"/>
    <property type="project" value="UniProtKB-SubCell"/>
</dbReference>
<protein>
    <submittedName>
        <fullName evidence="8">Major intrinsic protein</fullName>
    </submittedName>
</protein>
<sequence length="238" mass="24377">MPRPDLARRAVAEALGTALLLATVIGSGIMGERLAGGNVAIALLANTIATGAALVALILALGPISGAHFNPAVSLADASQRGLPWSEVPAYVAAQIAGAFAGVAAAHVMFEEPVFSISRHARSGLAQMASELVATFGLLAVIWGAVRRRAEAVPFAVGAYITAAYWFTSSTSFANPAVTLARAASDTFAGIRPADVPGFIVAQLAGAGAATLLFRWLVPALPKVADRVVDRVTPEDPR</sequence>
<dbReference type="InterPro" id="IPR000425">
    <property type="entry name" value="MIP"/>
</dbReference>
<feature type="transmembrane region" description="Helical" evidence="7">
    <location>
        <begin position="88"/>
        <end position="110"/>
    </location>
</feature>
<evidence type="ECO:0000313" key="8">
    <source>
        <dbReference type="EMBL" id="AUX43482.1"/>
    </source>
</evidence>
<accession>A0A2L0EW32</accession>
<evidence type="ECO:0000313" key="9">
    <source>
        <dbReference type="Proteomes" id="UP000238348"/>
    </source>
</evidence>
<evidence type="ECO:0000256" key="3">
    <source>
        <dbReference type="ARBA" id="ARBA00022692"/>
    </source>
</evidence>
<comment type="similarity">
    <text evidence="6">Belongs to the MIP/aquaporin (TC 1.A.8) family.</text>
</comment>
<dbReference type="InterPro" id="IPR022357">
    <property type="entry name" value="MIP_CS"/>
</dbReference>
<dbReference type="AlphaFoldDB" id="A0A2L0EW32"/>
<evidence type="ECO:0000256" key="4">
    <source>
        <dbReference type="ARBA" id="ARBA00022989"/>
    </source>
</evidence>
<feature type="transmembrane region" description="Helical" evidence="7">
    <location>
        <begin position="196"/>
        <end position="218"/>
    </location>
</feature>
<dbReference type="InterPro" id="IPR034294">
    <property type="entry name" value="Aquaporin_transptr"/>
</dbReference>
<comment type="subcellular location">
    <subcellularLocation>
        <location evidence="1">Membrane</location>
        <topology evidence="1">Multi-pass membrane protein</topology>
    </subcellularLocation>
</comment>
<evidence type="ECO:0000256" key="1">
    <source>
        <dbReference type="ARBA" id="ARBA00004141"/>
    </source>
</evidence>
<name>A0A2L0EW32_SORCE</name>
<evidence type="ECO:0000256" key="7">
    <source>
        <dbReference type="SAM" id="Phobius"/>
    </source>
</evidence>
<keyword evidence="4 7" id="KW-1133">Transmembrane helix</keyword>
<evidence type="ECO:0000256" key="6">
    <source>
        <dbReference type="RuleBase" id="RU000477"/>
    </source>
</evidence>
<feature type="transmembrane region" description="Helical" evidence="7">
    <location>
        <begin position="12"/>
        <end position="31"/>
    </location>
</feature>
<keyword evidence="3 6" id="KW-0812">Transmembrane</keyword>
<feature type="transmembrane region" description="Helical" evidence="7">
    <location>
        <begin position="37"/>
        <end position="61"/>
    </location>
</feature>
<keyword evidence="5 7" id="KW-0472">Membrane</keyword>
<dbReference type="SUPFAM" id="SSF81338">
    <property type="entry name" value="Aquaporin-like"/>
    <property type="match status" value="1"/>
</dbReference>
<dbReference type="PRINTS" id="PR00783">
    <property type="entry name" value="MINTRINSICP"/>
</dbReference>
<dbReference type="GO" id="GO:0015267">
    <property type="term" value="F:channel activity"/>
    <property type="evidence" value="ECO:0007669"/>
    <property type="project" value="InterPro"/>
</dbReference>
<dbReference type="Gene3D" id="1.20.1080.10">
    <property type="entry name" value="Glycerol uptake facilitator protein"/>
    <property type="match status" value="1"/>
</dbReference>
<dbReference type="OrthoDB" id="9807293at2"/>